<evidence type="ECO:0000313" key="2">
    <source>
        <dbReference type="EMBL" id="GAG02980.1"/>
    </source>
</evidence>
<accession>X0UBR4</accession>
<organism evidence="2">
    <name type="scientific">marine sediment metagenome</name>
    <dbReference type="NCBI Taxonomy" id="412755"/>
    <lineage>
        <taxon>unclassified sequences</taxon>
        <taxon>metagenomes</taxon>
        <taxon>ecological metagenomes</taxon>
    </lineage>
</organism>
<gene>
    <name evidence="2" type="ORF">S01H1_36246</name>
</gene>
<dbReference type="GO" id="GO:0016614">
    <property type="term" value="F:oxidoreductase activity, acting on CH-OH group of donors"/>
    <property type="evidence" value="ECO:0007669"/>
    <property type="project" value="InterPro"/>
</dbReference>
<dbReference type="InterPro" id="IPR036188">
    <property type="entry name" value="FAD/NAD-bd_sf"/>
</dbReference>
<dbReference type="SUPFAM" id="SSF51905">
    <property type="entry name" value="FAD/NAD(P)-binding domain"/>
    <property type="match status" value="1"/>
</dbReference>
<dbReference type="InterPro" id="IPR007867">
    <property type="entry name" value="GMC_OxRtase_C"/>
</dbReference>
<dbReference type="EMBL" id="BARS01022698">
    <property type="protein sequence ID" value="GAG02980.1"/>
    <property type="molecule type" value="Genomic_DNA"/>
</dbReference>
<dbReference type="Pfam" id="PF05199">
    <property type="entry name" value="GMC_oxred_C"/>
    <property type="match status" value="1"/>
</dbReference>
<protein>
    <recommendedName>
        <fullName evidence="1">Glucose-methanol-choline oxidoreductase C-terminal domain-containing protein</fullName>
    </recommendedName>
</protein>
<dbReference type="AlphaFoldDB" id="X0UBR4"/>
<dbReference type="Gene3D" id="3.50.50.60">
    <property type="entry name" value="FAD/NAD(P)-binding domain"/>
    <property type="match status" value="1"/>
</dbReference>
<evidence type="ECO:0000259" key="1">
    <source>
        <dbReference type="Pfam" id="PF05199"/>
    </source>
</evidence>
<comment type="caution">
    <text evidence="2">The sequence shown here is derived from an EMBL/GenBank/DDBJ whole genome shotgun (WGS) entry which is preliminary data.</text>
</comment>
<reference evidence="2" key="1">
    <citation type="journal article" date="2014" name="Front. Microbiol.">
        <title>High frequency of phylogenetically diverse reductive dehalogenase-homologous genes in deep subseafloor sedimentary metagenomes.</title>
        <authorList>
            <person name="Kawai M."/>
            <person name="Futagami T."/>
            <person name="Toyoda A."/>
            <person name="Takaki Y."/>
            <person name="Nishi S."/>
            <person name="Hori S."/>
            <person name="Arai W."/>
            <person name="Tsubouchi T."/>
            <person name="Morono Y."/>
            <person name="Uchiyama I."/>
            <person name="Ito T."/>
            <person name="Fujiyama A."/>
            <person name="Inagaki F."/>
            <person name="Takami H."/>
        </authorList>
    </citation>
    <scope>NUCLEOTIDE SEQUENCE</scope>
    <source>
        <strain evidence="2">Expedition CK06-06</strain>
    </source>
</reference>
<feature type="domain" description="Glucose-methanol-choline oxidoreductase C-terminal" evidence="1">
    <location>
        <begin position="30"/>
        <end position="83"/>
    </location>
</feature>
<feature type="non-terminal residue" evidence="2">
    <location>
        <position position="1"/>
    </location>
</feature>
<sequence>QRDWDRIKYGRDTAERILVKAGCDPNNLHHTGITLTHPAGTVRIGKLVDTNLESPIKNLYCCDTSILPEAGGIPPAMTIVVLGKRLARQLETIV</sequence>
<proteinExistence type="predicted"/>
<name>X0UBR4_9ZZZZ</name>